<dbReference type="OrthoDB" id="9807602at2"/>
<accession>A0A1A9I3D0</accession>
<protein>
    <recommendedName>
        <fullName evidence="5">DUF2723 domain-containing protein</fullName>
    </recommendedName>
</protein>
<dbReference type="AlphaFoldDB" id="A0A1A9I3D0"/>
<keyword evidence="2" id="KW-0472">Membrane</keyword>
<feature type="transmembrane region" description="Helical" evidence="2">
    <location>
        <begin position="616"/>
        <end position="640"/>
    </location>
</feature>
<name>A0A1A9I3D0_9BACT</name>
<evidence type="ECO:0000313" key="4">
    <source>
        <dbReference type="Proteomes" id="UP000077667"/>
    </source>
</evidence>
<feature type="transmembrane region" description="Helical" evidence="2">
    <location>
        <begin position="184"/>
        <end position="214"/>
    </location>
</feature>
<evidence type="ECO:0000256" key="1">
    <source>
        <dbReference type="SAM" id="MobiDB-lite"/>
    </source>
</evidence>
<dbReference type="RefSeq" id="WP_067757732.1">
    <property type="nucleotide sequence ID" value="NZ_CP015772.1"/>
</dbReference>
<dbReference type="InterPro" id="IPR052724">
    <property type="entry name" value="GT117_domain-containing"/>
</dbReference>
<reference evidence="3 4" key="1">
    <citation type="submission" date="2016-05" db="EMBL/GenBank/DDBJ databases">
        <title>Niabella ginsenosidivorans BS26 whole genome sequencing.</title>
        <authorList>
            <person name="Im W.T."/>
            <person name="Siddiqi M.Z."/>
        </authorList>
    </citation>
    <scope>NUCLEOTIDE SEQUENCE [LARGE SCALE GENOMIC DNA]</scope>
    <source>
        <strain evidence="3 4">BS26</strain>
    </source>
</reference>
<feature type="region of interest" description="Disordered" evidence="1">
    <location>
        <begin position="1143"/>
        <end position="1183"/>
    </location>
</feature>
<dbReference type="Gene3D" id="1.25.40.10">
    <property type="entry name" value="Tetratricopeptide repeat domain"/>
    <property type="match status" value="1"/>
</dbReference>
<feature type="compositionally biased region" description="Basic and acidic residues" evidence="1">
    <location>
        <begin position="1143"/>
        <end position="1155"/>
    </location>
</feature>
<feature type="transmembrane region" description="Helical" evidence="2">
    <location>
        <begin position="117"/>
        <end position="134"/>
    </location>
</feature>
<dbReference type="Proteomes" id="UP000077667">
    <property type="component" value="Chromosome"/>
</dbReference>
<feature type="transmembrane region" description="Helical" evidence="2">
    <location>
        <begin position="319"/>
        <end position="336"/>
    </location>
</feature>
<keyword evidence="2" id="KW-0812">Transmembrane</keyword>
<feature type="transmembrane region" description="Helical" evidence="2">
    <location>
        <begin position="563"/>
        <end position="580"/>
    </location>
</feature>
<feature type="transmembrane region" description="Helical" evidence="2">
    <location>
        <begin position="710"/>
        <end position="727"/>
    </location>
</feature>
<dbReference type="EMBL" id="CP015772">
    <property type="protein sequence ID" value="ANH82126.1"/>
    <property type="molecule type" value="Genomic_DNA"/>
</dbReference>
<dbReference type="Pfam" id="PF11028">
    <property type="entry name" value="TMEM260-like"/>
    <property type="match status" value="1"/>
</dbReference>
<dbReference type="KEGG" id="nia:A8C56_15130"/>
<keyword evidence="4" id="KW-1185">Reference proteome</keyword>
<feature type="transmembrane region" description="Helical" evidence="2">
    <location>
        <begin position="266"/>
        <end position="284"/>
    </location>
</feature>
<feature type="transmembrane region" description="Helical" evidence="2">
    <location>
        <begin position="652"/>
        <end position="670"/>
    </location>
</feature>
<evidence type="ECO:0000313" key="3">
    <source>
        <dbReference type="EMBL" id="ANH82126.1"/>
    </source>
</evidence>
<dbReference type="PANTHER" id="PTHR16214:SF3">
    <property type="entry name" value="TRANSMEMBRANE PROTEIN 260"/>
    <property type="match status" value="1"/>
</dbReference>
<feature type="compositionally biased region" description="Low complexity" evidence="1">
    <location>
        <begin position="1164"/>
        <end position="1175"/>
    </location>
</feature>
<dbReference type="InterPro" id="IPR021280">
    <property type="entry name" value="TMEM260-like"/>
</dbReference>
<feature type="transmembrane region" description="Helical" evidence="2">
    <location>
        <begin position="146"/>
        <end position="164"/>
    </location>
</feature>
<dbReference type="STRING" id="1176587.A8C56_15130"/>
<sequence>MNFKKVNNLTGWVVFIIATFTYATTREARGSLWDCGEFVSTAYKMQMAHPPGAPMFSILGRFFILLFGDNAMTAANAVNFMSALMSSATILFLFWSITHFARKMFGKTGNELTGPQIFTVMTAGVVGALAYTFTDSFWYSAVEGEVYASSSFFTALVFWCMLKWEHADELAGTDEYARARADRWIVFLFFMMGLSIGVHLLNLLTIPAIVMIYFYRRYRATVKSGIVAFLAGCLITGIVQLAVIQYSMKAAGLFDIFFVNSFGMPFFSGFTIYFILIAALIAWGLRFKPNVSRTTILIWTALLFTLAFLPFAFGSTMAALKIILLLIIGAVLGYFIRPTALKILKLFLWCFSFMMLGYFMYFTNMIRSSANPAIDMNNVDNPINLVYYLSREQYGTQPLLYGAHYAAEPDYDENGSPFEQEEMKYVKGENKYIPIGRDQSVRYKSSDKQLFVRVWDSSNDQGHKDFYADWLGLAKPDPNTGQGAYGAPTYGDNINWFISYQTSWMYMRYFMWNFAGKQNDLQGYGNKRDGNWISGISIMDNARLGDQSQLPDSIKNNKAHNTFYMLPFVLGIIGFIYQYLKNRKDWVVTFLLFFFTGMAIVLYLNQPGNQPRERDYAYVGSFYAFAIWIGLAVVAFLRNALEPEDKEGFQKLLIYGGSATFLITALSSISSSFSGVIIASLVATVIYIAVLYVFTFIIRAVSAKGANIKMSNVATAVLCLIVPVLMAQQEWNDHDRSKKTLAPDLAKDYLESCAPNAILFTFGDNDTYPLWYAQEVENVRPDIRIINTSLLGIDWYINQLRYKINDADSVDVILTPEQIEGHNREYLRFTQPQPGQNIDPNNFYPLYNVIKTVVGARAEDPDTKRDVGSNYLPIRRFFVPVDKNLVLKNGTATAADSVLAQVPFEIPQGTSGIQRNDLIMLSIIASNQWKRPIYFTAPYGNLGFGQYLRKDGLSYRLVPFVTKTPQANWITDQVYRQLRAGGTSIRDNNLDAISKNLLTKYEFGGANKPGVYFDQENRRHLLNIRGIFAEAAGNLADAGRKEEAVKLLDKVEAGILTENLPYAMVSQFNQHDQIGLMLAEAYYKAGKLEQARKVITAVKKDVADQRKYYNYLKTEKPDYYQGLQQTDDPLNEIAGAAADAIEQHYDPLKKGEPGHVQELPGGTAPAKAADSGKAAPTKDSGKK</sequence>
<feature type="transmembrane region" description="Helical" evidence="2">
    <location>
        <begin position="226"/>
        <end position="246"/>
    </location>
</feature>
<feature type="transmembrane region" description="Helical" evidence="2">
    <location>
        <begin position="676"/>
        <end position="698"/>
    </location>
</feature>
<feature type="transmembrane region" description="Helical" evidence="2">
    <location>
        <begin position="52"/>
        <end position="68"/>
    </location>
</feature>
<gene>
    <name evidence="3" type="ORF">A8C56_15130</name>
</gene>
<organism evidence="3 4">
    <name type="scientific">Niabella ginsenosidivorans</name>
    <dbReference type="NCBI Taxonomy" id="1176587"/>
    <lineage>
        <taxon>Bacteria</taxon>
        <taxon>Pseudomonadati</taxon>
        <taxon>Bacteroidota</taxon>
        <taxon>Chitinophagia</taxon>
        <taxon>Chitinophagales</taxon>
        <taxon>Chitinophagaceae</taxon>
        <taxon>Niabella</taxon>
    </lineage>
</organism>
<feature type="transmembrane region" description="Helical" evidence="2">
    <location>
        <begin position="296"/>
        <end position="313"/>
    </location>
</feature>
<evidence type="ECO:0000256" key="2">
    <source>
        <dbReference type="SAM" id="Phobius"/>
    </source>
</evidence>
<proteinExistence type="predicted"/>
<keyword evidence="2" id="KW-1133">Transmembrane helix</keyword>
<dbReference type="PANTHER" id="PTHR16214">
    <property type="entry name" value="TRANSMEMBRANE PROTEIN 260"/>
    <property type="match status" value="1"/>
</dbReference>
<feature type="transmembrane region" description="Helical" evidence="2">
    <location>
        <begin position="80"/>
        <end position="97"/>
    </location>
</feature>
<dbReference type="Pfam" id="PF14559">
    <property type="entry name" value="TPR_19"/>
    <property type="match status" value="1"/>
</dbReference>
<feature type="transmembrane region" description="Helical" evidence="2">
    <location>
        <begin position="343"/>
        <end position="362"/>
    </location>
</feature>
<evidence type="ECO:0008006" key="5">
    <source>
        <dbReference type="Google" id="ProtNLM"/>
    </source>
</evidence>
<dbReference type="InterPro" id="IPR011990">
    <property type="entry name" value="TPR-like_helical_dom_sf"/>
</dbReference>
<feature type="transmembrane region" description="Helical" evidence="2">
    <location>
        <begin position="587"/>
        <end position="604"/>
    </location>
</feature>